<organism evidence="6 7">
    <name type="scientific">Trypanosoma theileri</name>
    <dbReference type="NCBI Taxonomy" id="67003"/>
    <lineage>
        <taxon>Eukaryota</taxon>
        <taxon>Discoba</taxon>
        <taxon>Euglenozoa</taxon>
        <taxon>Kinetoplastea</taxon>
        <taxon>Metakinetoplastina</taxon>
        <taxon>Trypanosomatida</taxon>
        <taxon>Trypanosomatidae</taxon>
        <taxon>Trypanosoma</taxon>
    </lineage>
</organism>
<dbReference type="InterPro" id="IPR003689">
    <property type="entry name" value="ZIP"/>
</dbReference>
<evidence type="ECO:0000313" key="7">
    <source>
        <dbReference type="Proteomes" id="UP000192257"/>
    </source>
</evidence>
<keyword evidence="4 5" id="KW-0472">Membrane</keyword>
<dbReference type="OrthoDB" id="265977at2759"/>
<dbReference type="GO" id="GO:0005886">
    <property type="term" value="C:plasma membrane"/>
    <property type="evidence" value="ECO:0007669"/>
    <property type="project" value="TreeGrafter"/>
</dbReference>
<keyword evidence="7" id="KW-1185">Reference proteome</keyword>
<dbReference type="PANTHER" id="PTHR11040">
    <property type="entry name" value="ZINC/IRON TRANSPORTER"/>
    <property type="match status" value="1"/>
</dbReference>
<dbReference type="EMBL" id="NBCO01000024">
    <property type="protein sequence ID" value="ORC87080.1"/>
    <property type="molecule type" value="Genomic_DNA"/>
</dbReference>
<feature type="transmembrane region" description="Helical" evidence="5">
    <location>
        <begin position="280"/>
        <end position="300"/>
    </location>
</feature>
<dbReference type="AlphaFoldDB" id="A0A1X0NSI7"/>
<evidence type="ECO:0000313" key="6">
    <source>
        <dbReference type="EMBL" id="ORC87080.1"/>
    </source>
</evidence>
<accession>A0A1X0NSI7</accession>
<sequence length="379" mass="40824">MADITGKCDTLHSRYTALYEEMNNENCPITHPYNRRGLHSCVSSRGAYSVQLHVWAIFVLLFASSLGTTLPLLGKYVPALRMHPFLIVLGKCISTGVVMSVAMVHLLNQGILGFLKDCVPSVLQDSFDAYSLLLAMVSAMLMHLMDVQMDSLVEGWSKRDAGYSPPDEYEQSGLEVERGGRTTQEMTTAPDNSAATLAGCHNHGTVSTARLDSARRIASAVFMEFGLALHSVFLGVSVGIANDSETQALLVALTLHQIFEGLALGSRLAEATMNLCMEIFFIMIYATSVPIGIVIGIGVVKGTNVSMTGSVFVTLQAVFDSVCGGIMLYLGFTLLLSDFPADLRAFTGATAPHRVSKTFAMYAALWIGAGIMTILGKWA</sequence>
<evidence type="ECO:0000256" key="5">
    <source>
        <dbReference type="SAM" id="Phobius"/>
    </source>
</evidence>
<gene>
    <name evidence="6" type="ORF">TM35_000242300</name>
</gene>
<dbReference type="PANTHER" id="PTHR11040:SF44">
    <property type="entry name" value="PROTEIN ZNTC-RELATED"/>
    <property type="match status" value="1"/>
</dbReference>
<name>A0A1X0NSI7_9TRYP</name>
<keyword evidence="2 5" id="KW-0812">Transmembrane</keyword>
<comment type="caution">
    <text evidence="6">The sequence shown here is derived from an EMBL/GenBank/DDBJ whole genome shotgun (WGS) entry which is preliminary data.</text>
</comment>
<dbReference type="Proteomes" id="UP000192257">
    <property type="component" value="Unassembled WGS sequence"/>
</dbReference>
<feature type="transmembrane region" description="Helical" evidence="5">
    <location>
        <begin position="247"/>
        <end position="268"/>
    </location>
</feature>
<dbReference type="RefSeq" id="XP_028881146.1">
    <property type="nucleotide sequence ID" value="XM_029027642.1"/>
</dbReference>
<comment type="subcellular location">
    <subcellularLocation>
        <location evidence="1">Membrane</location>
        <topology evidence="1">Multi-pass membrane protein</topology>
    </subcellularLocation>
</comment>
<evidence type="ECO:0000256" key="1">
    <source>
        <dbReference type="ARBA" id="ARBA00004141"/>
    </source>
</evidence>
<feature type="transmembrane region" description="Helical" evidence="5">
    <location>
        <begin position="220"/>
        <end position="241"/>
    </location>
</feature>
<feature type="transmembrane region" description="Helical" evidence="5">
    <location>
        <begin position="52"/>
        <end position="73"/>
    </location>
</feature>
<evidence type="ECO:0000256" key="2">
    <source>
        <dbReference type="ARBA" id="ARBA00022692"/>
    </source>
</evidence>
<evidence type="ECO:0000256" key="4">
    <source>
        <dbReference type="ARBA" id="ARBA00023136"/>
    </source>
</evidence>
<reference evidence="6 7" key="1">
    <citation type="submission" date="2017-03" db="EMBL/GenBank/DDBJ databases">
        <title>An alternative strategy for trypanosome survival in the mammalian bloodstream revealed through genome and transcriptome analysis of the ubiquitous bovine parasite Trypanosoma (Megatrypanum) theileri.</title>
        <authorList>
            <person name="Kelly S."/>
            <person name="Ivens A."/>
            <person name="Mott A."/>
            <person name="O'Neill E."/>
            <person name="Emms D."/>
            <person name="Macleod O."/>
            <person name="Voorheis P."/>
            <person name="Matthews J."/>
            <person name="Matthews K."/>
            <person name="Carrington M."/>
        </authorList>
    </citation>
    <scope>NUCLEOTIDE SEQUENCE [LARGE SCALE GENOMIC DNA]</scope>
    <source>
        <strain evidence="6">Edinburgh</strain>
    </source>
</reference>
<dbReference type="STRING" id="67003.A0A1X0NSI7"/>
<protein>
    <submittedName>
        <fullName evidence="6">ZIP Zn transporter</fullName>
    </submittedName>
</protein>
<dbReference type="Pfam" id="PF02535">
    <property type="entry name" value="Zip"/>
    <property type="match status" value="1"/>
</dbReference>
<dbReference type="VEuPathDB" id="TriTrypDB:TM35_000242300"/>
<feature type="transmembrane region" description="Helical" evidence="5">
    <location>
        <begin position="358"/>
        <end position="378"/>
    </location>
</feature>
<proteinExistence type="predicted"/>
<feature type="transmembrane region" description="Helical" evidence="5">
    <location>
        <begin position="85"/>
        <end position="107"/>
    </location>
</feature>
<keyword evidence="3 5" id="KW-1133">Transmembrane helix</keyword>
<dbReference type="GeneID" id="39987422"/>
<feature type="transmembrane region" description="Helical" evidence="5">
    <location>
        <begin position="312"/>
        <end position="337"/>
    </location>
</feature>
<evidence type="ECO:0000256" key="3">
    <source>
        <dbReference type="ARBA" id="ARBA00022989"/>
    </source>
</evidence>
<dbReference type="GO" id="GO:0005385">
    <property type="term" value="F:zinc ion transmembrane transporter activity"/>
    <property type="evidence" value="ECO:0007669"/>
    <property type="project" value="TreeGrafter"/>
</dbReference>